<dbReference type="InterPro" id="IPR011335">
    <property type="entry name" value="Restrct_endonuc-II-like"/>
</dbReference>
<feature type="domain" description="Putative restriction endonuclease" evidence="1">
    <location>
        <begin position="13"/>
        <end position="184"/>
    </location>
</feature>
<dbReference type="Proteomes" id="UP001589854">
    <property type="component" value="Unassembled WGS sequence"/>
</dbReference>
<dbReference type="PANTHER" id="PTHR36558:SF1">
    <property type="entry name" value="RESTRICTION ENDONUCLEASE DOMAIN-CONTAINING PROTEIN-RELATED"/>
    <property type="match status" value="1"/>
</dbReference>
<keyword evidence="3" id="KW-1185">Reference proteome</keyword>
<dbReference type="CDD" id="cd06260">
    <property type="entry name" value="DUF820-like"/>
    <property type="match status" value="1"/>
</dbReference>
<keyword evidence="2" id="KW-0540">Nuclease</keyword>
<sequence length="194" mass="22623">MTLQFDQKKITYDEYLTWGEGIFCEALDGSIINMSPAPTPKHQAILRELLTDFSVFLRGKECNVFGSQIDVCLFSEKETTYKNIKDWVQPDLVVVCDKRKIDEKRIIGAPDLVIEILSPSTSKNDRVLKYSKYEKAGIKEYWIVDPYNEFIEVYLLDNKVYKQKGSYFKSDLIPVSIFDKFEIDLSNIFQQEEE</sequence>
<dbReference type="Pfam" id="PF05685">
    <property type="entry name" value="Uma2"/>
    <property type="match status" value="1"/>
</dbReference>
<dbReference type="RefSeq" id="WP_378939418.1">
    <property type="nucleotide sequence ID" value="NZ_JBHLVO010000047.1"/>
</dbReference>
<dbReference type="GO" id="GO:0004519">
    <property type="term" value="F:endonuclease activity"/>
    <property type="evidence" value="ECO:0007669"/>
    <property type="project" value="UniProtKB-KW"/>
</dbReference>
<proteinExistence type="predicted"/>
<reference evidence="2 3" key="1">
    <citation type="submission" date="2024-09" db="EMBL/GenBank/DDBJ databases">
        <authorList>
            <person name="Sun Q."/>
            <person name="Mori K."/>
        </authorList>
    </citation>
    <scope>NUCLEOTIDE SEQUENCE [LARGE SCALE GENOMIC DNA]</scope>
    <source>
        <strain evidence="2 3">CCM 7228</strain>
    </source>
</reference>
<dbReference type="Gene3D" id="3.90.1570.10">
    <property type="entry name" value="tt1808, chain A"/>
    <property type="match status" value="1"/>
</dbReference>
<evidence type="ECO:0000313" key="2">
    <source>
        <dbReference type="EMBL" id="MFC0274805.1"/>
    </source>
</evidence>
<accession>A0ABV6GM81</accession>
<evidence type="ECO:0000313" key="3">
    <source>
        <dbReference type="Proteomes" id="UP001589854"/>
    </source>
</evidence>
<gene>
    <name evidence="2" type="ORF">ACFFIX_26190</name>
</gene>
<name>A0ABV6GM81_9BACI</name>
<dbReference type="SUPFAM" id="SSF52980">
    <property type="entry name" value="Restriction endonuclease-like"/>
    <property type="match status" value="1"/>
</dbReference>
<evidence type="ECO:0000259" key="1">
    <source>
        <dbReference type="Pfam" id="PF05685"/>
    </source>
</evidence>
<dbReference type="InterPro" id="IPR012296">
    <property type="entry name" value="Nuclease_put_TT1808"/>
</dbReference>
<comment type="caution">
    <text evidence="2">The sequence shown here is derived from an EMBL/GenBank/DDBJ whole genome shotgun (WGS) entry which is preliminary data.</text>
</comment>
<keyword evidence="2" id="KW-0378">Hydrolase</keyword>
<organism evidence="2 3">
    <name type="scientific">Metabacillus herbersteinensis</name>
    <dbReference type="NCBI Taxonomy" id="283816"/>
    <lineage>
        <taxon>Bacteria</taxon>
        <taxon>Bacillati</taxon>
        <taxon>Bacillota</taxon>
        <taxon>Bacilli</taxon>
        <taxon>Bacillales</taxon>
        <taxon>Bacillaceae</taxon>
        <taxon>Metabacillus</taxon>
    </lineage>
</organism>
<dbReference type="PANTHER" id="PTHR36558">
    <property type="entry name" value="GLR1098 PROTEIN"/>
    <property type="match status" value="1"/>
</dbReference>
<dbReference type="InterPro" id="IPR008538">
    <property type="entry name" value="Uma2"/>
</dbReference>
<protein>
    <submittedName>
        <fullName evidence="2">Uma2 family endonuclease</fullName>
    </submittedName>
</protein>
<dbReference type="EMBL" id="JBHLVO010000047">
    <property type="protein sequence ID" value="MFC0274805.1"/>
    <property type="molecule type" value="Genomic_DNA"/>
</dbReference>
<keyword evidence="2" id="KW-0255">Endonuclease</keyword>